<evidence type="ECO:0000259" key="4">
    <source>
        <dbReference type="PROSITE" id="PS50949"/>
    </source>
</evidence>
<keyword evidence="2" id="KW-0238">DNA-binding</keyword>
<dbReference type="SMART" id="SM00866">
    <property type="entry name" value="UTRA"/>
    <property type="match status" value="1"/>
</dbReference>
<evidence type="ECO:0000256" key="1">
    <source>
        <dbReference type="ARBA" id="ARBA00023015"/>
    </source>
</evidence>
<dbReference type="RefSeq" id="WP_021068003.1">
    <property type="nucleotide sequence ID" value="NZ_CP183077.1"/>
</dbReference>
<dbReference type="PROSITE" id="PS50949">
    <property type="entry name" value="HTH_GNTR"/>
    <property type="match status" value="1"/>
</dbReference>
<dbReference type="CDD" id="cd07377">
    <property type="entry name" value="WHTH_GntR"/>
    <property type="match status" value="1"/>
</dbReference>
<dbReference type="InterPro" id="IPR028978">
    <property type="entry name" value="Chorismate_lyase_/UTRA_dom_sf"/>
</dbReference>
<dbReference type="Pfam" id="PF07702">
    <property type="entry name" value="UTRA"/>
    <property type="match status" value="1"/>
</dbReference>
<dbReference type="SUPFAM" id="SSF46785">
    <property type="entry name" value="Winged helix' DNA-binding domain"/>
    <property type="match status" value="1"/>
</dbReference>
<dbReference type="PANTHER" id="PTHR44846:SF5">
    <property type="entry name" value="HTH-TYPE TRANSCRIPTIONAL REGULATOR GMUR"/>
    <property type="match status" value="1"/>
</dbReference>
<evidence type="ECO:0000256" key="3">
    <source>
        <dbReference type="ARBA" id="ARBA00023163"/>
    </source>
</evidence>
<keyword evidence="3" id="KW-0804">Transcription</keyword>
<dbReference type="InterPro" id="IPR036390">
    <property type="entry name" value="WH_DNA-bd_sf"/>
</dbReference>
<dbReference type="SUPFAM" id="SSF64288">
    <property type="entry name" value="Chorismate lyase-like"/>
    <property type="match status" value="1"/>
</dbReference>
<gene>
    <name evidence="5" type="ORF">QR695_07940</name>
</gene>
<dbReference type="Proteomes" id="UP001230807">
    <property type="component" value="Unassembled WGS sequence"/>
</dbReference>
<name>A0ABT7MP33_9BACL</name>
<dbReference type="Pfam" id="PF00392">
    <property type="entry name" value="GntR"/>
    <property type="match status" value="1"/>
</dbReference>
<proteinExistence type="predicted"/>
<sequence>MSTKKKPKYESIADEIRHRINEQAYELETPLPDEIQLAEEFGVSRMTMKRALEILVMEGLIYRKRGKGTFILPASFQKERINIISKETRGLTQVIGDRSLRSEVLDFEVKFPTQEVADHLMIELTEPVYEIRRVRYVDEEPYVIELTYMVANLITGLSRKILEKSVYSYIQQELGYTITSSHKMIRADKPDEYDQRYLKNDITDPIIEVEQVVYLSNGKPFEYSFARHRYDKFVFSSVNIVR</sequence>
<organism evidence="5 6">
    <name type="scientific">Exiguobacterium mexicanum</name>
    <dbReference type="NCBI Taxonomy" id="340146"/>
    <lineage>
        <taxon>Bacteria</taxon>
        <taxon>Bacillati</taxon>
        <taxon>Bacillota</taxon>
        <taxon>Bacilli</taxon>
        <taxon>Bacillales</taxon>
        <taxon>Bacillales Family XII. Incertae Sedis</taxon>
        <taxon>Exiguobacterium</taxon>
    </lineage>
</organism>
<dbReference type="EMBL" id="JASWER010000005">
    <property type="protein sequence ID" value="MDL5376938.1"/>
    <property type="molecule type" value="Genomic_DNA"/>
</dbReference>
<evidence type="ECO:0000313" key="5">
    <source>
        <dbReference type="EMBL" id="MDL5376938.1"/>
    </source>
</evidence>
<dbReference type="Gene3D" id="1.10.10.10">
    <property type="entry name" value="Winged helix-like DNA-binding domain superfamily/Winged helix DNA-binding domain"/>
    <property type="match status" value="1"/>
</dbReference>
<dbReference type="PRINTS" id="PR00035">
    <property type="entry name" value="HTHGNTR"/>
</dbReference>
<keyword evidence="6" id="KW-1185">Reference proteome</keyword>
<protein>
    <submittedName>
        <fullName evidence="5">GntR family transcriptional regulator</fullName>
    </submittedName>
</protein>
<evidence type="ECO:0000313" key="6">
    <source>
        <dbReference type="Proteomes" id="UP001230807"/>
    </source>
</evidence>
<dbReference type="PANTHER" id="PTHR44846">
    <property type="entry name" value="MANNOSYL-D-GLYCERATE TRANSPORT/METABOLISM SYSTEM REPRESSOR MNGR-RELATED"/>
    <property type="match status" value="1"/>
</dbReference>
<reference evidence="5 6" key="1">
    <citation type="submission" date="2023-06" db="EMBL/GenBank/DDBJ databases">
        <title>Influencing factors and mechanism of Cr(VI) reduction by facultative anaerobic Exiguobacterium sp. PY14.</title>
        <authorList>
            <person name="Zou L."/>
        </authorList>
    </citation>
    <scope>NUCLEOTIDE SEQUENCE [LARGE SCALE GENOMIC DNA]</scope>
    <source>
        <strain evidence="5 6">PY14</strain>
    </source>
</reference>
<dbReference type="InterPro" id="IPR011663">
    <property type="entry name" value="UTRA"/>
</dbReference>
<accession>A0ABT7MP33</accession>
<feature type="domain" description="HTH gntR-type" evidence="4">
    <location>
        <begin position="6"/>
        <end position="74"/>
    </location>
</feature>
<dbReference type="InterPro" id="IPR036388">
    <property type="entry name" value="WH-like_DNA-bd_sf"/>
</dbReference>
<keyword evidence="1" id="KW-0805">Transcription regulation</keyword>
<evidence type="ECO:0000256" key="2">
    <source>
        <dbReference type="ARBA" id="ARBA00023125"/>
    </source>
</evidence>
<dbReference type="InterPro" id="IPR000524">
    <property type="entry name" value="Tscrpt_reg_HTH_GntR"/>
</dbReference>
<comment type="caution">
    <text evidence="5">The sequence shown here is derived from an EMBL/GenBank/DDBJ whole genome shotgun (WGS) entry which is preliminary data.</text>
</comment>
<dbReference type="InterPro" id="IPR050679">
    <property type="entry name" value="Bact_HTH_transcr_reg"/>
</dbReference>
<dbReference type="Gene3D" id="3.40.1410.10">
    <property type="entry name" value="Chorismate lyase-like"/>
    <property type="match status" value="1"/>
</dbReference>
<dbReference type="SMART" id="SM00345">
    <property type="entry name" value="HTH_GNTR"/>
    <property type="match status" value="1"/>
</dbReference>